<dbReference type="Proteomes" id="UP001189429">
    <property type="component" value="Unassembled WGS sequence"/>
</dbReference>
<evidence type="ECO:0000313" key="2">
    <source>
        <dbReference type="EMBL" id="CAK0809095.1"/>
    </source>
</evidence>
<organism evidence="2 3">
    <name type="scientific">Prorocentrum cordatum</name>
    <dbReference type="NCBI Taxonomy" id="2364126"/>
    <lineage>
        <taxon>Eukaryota</taxon>
        <taxon>Sar</taxon>
        <taxon>Alveolata</taxon>
        <taxon>Dinophyceae</taxon>
        <taxon>Prorocentrales</taxon>
        <taxon>Prorocentraceae</taxon>
        <taxon>Prorocentrum</taxon>
    </lineage>
</organism>
<dbReference type="EMBL" id="CAUYUJ010004316">
    <property type="protein sequence ID" value="CAK0809095.1"/>
    <property type="molecule type" value="Genomic_DNA"/>
</dbReference>
<accession>A0ABN9QS99</accession>
<sequence>MSFASSAAQTETAPHLQFPLFHPAPSGLENMTPFPPKDEVMRGALTPPSFTLSPSMDLSDDEPGLQPALKKYKPAKPAGDMDKKVQFHPMKAVKMVTYLEGPKPWRLVQIKQRADEDGILYPKYWGTLAYRKMLKTHFLGRYVKEGCKCKKDDDGKDDVCFYCSRVHQM</sequence>
<evidence type="ECO:0000313" key="3">
    <source>
        <dbReference type="Proteomes" id="UP001189429"/>
    </source>
</evidence>
<feature type="region of interest" description="Disordered" evidence="1">
    <location>
        <begin position="51"/>
        <end position="81"/>
    </location>
</feature>
<proteinExistence type="predicted"/>
<feature type="non-terminal residue" evidence="2">
    <location>
        <position position="169"/>
    </location>
</feature>
<gene>
    <name evidence="2" type="ORF">PCOR1329_LOCUS14434</name>
</gene>
<protein>
    <submittedName>
        <fullName evidence="2">Uncharacterized protein</fullName>
    </submittedName>
</protein>
<comment type="caution">
    <text evidence="2">The sequence shown here is derived from an EMBL/GenBank/DDBJ whole genome shotgun (WGS) entry which is preliminary data.</text>
</comment>
<reference evidence="2" key="1">
    <citation type="submission" date="2023-10" db="EMBL/GenBank/DDBJ databases">
        <authorList>
            <person name="Chen Y."/>
            <person name="Shah S."/>
            <person name="Dougan E. K."/>
            <person name="Thang M."/>
            <person name="Chan C."/>
        </authorList>
    </citation>
    <scope>NUCLEOTIDE SEQUENCE [LARGE SCALE GENOMIC DNA]</scope>
</reference>
<evidence type="ECO:0000256" key="1">
    <source>
        <dbReference type="SAM" id="MobiDB-lite"/>
    </source>
</evidence>
<feature type="region of interest" description="Disordered" evidence="1">
    <location>
        <begin position="1"/>
        <end position="21"/>
    </location>
</feature>
<keyword evidence="3" id="KW-1185">Reference proteome</keyword>
<feature type="compositionally biased region" description="Polar residues" evidence="1">
    <location>
        <begin position="1"/>
        <end position="12"/>
    </location>
</feature>
<name>A0ABN9QS99_9DINO</name>